<gene>
    <name evidence="1" type="ORF">JOC83_003172</name>
</gene>
<dbReference type="EMBL" id="JAFBFC010000006">
    <property type="protein sequence ID" value="MBM7704317.1"/>
    <property type="molecule type" value="Genomic_DNA"/>
</dbReference>
<protein>
    <submittedName>
        <fullName evidence="1">Gas vesicle protein</fullName>
    </submittedName>
</protein>
<evidence type="ECO:0000313" key="2">
    <source>
        <dbReference type="Proteomes" id="UP000809829"/>
    </source>
</evidence>
<comment type="caution">
    <text evidence="1">The sequence shown here is derived from an EMBL/GenBank/DDBJ whole genome shotgun (WGS) entry which is preliminary data.</text>
</comment>
<reference evidence="1 2" key="1">
    <citation type="submission" date="2021-01" db="EMBL/GenBank/DDBJ databases">
        <title>Genomic Encyclopedia of Type Strains, Phase IV (KMG-IV): sequencing the most valuable type-strain genomes for metagenomic binning, comparative biology and taxonomic classification.</title>
        <authorList>
            <person name="Goeker M."/>
        </authorList>
    </citation>
    <scope>NUCLEOTIDE SEQUENCE [LARGE SCALE GENOMIC DNA]</scope>
    <source>
        <strain evidence="1 2">DSM 104297</strain>
    </source>
</reference>
<dbReference type="RefSeq" id="WP_205188323.1">
    <property type="nucleotide sequence ID" value="NZ_JAFBFC010000006.1"/>
</dbReference>
<organism evidence="1 2">
    <name type="scientific">Priestia iocasae</name>
    <dbReference type="NCBI Taxonomy" id="2291674"/>
    <lineage>
        <taxon>Bacteria</taxon>
        <taxon>Bacillati</taxon>
        <taxon>Bacillota</taxon>
        <taxon>Bacilli</taxon>
        <taxon>Bacillales</taxon>
        <taxon>Bacillaceae</taxon>
        <taxon>Priestia</taxon>
    </lineage>
</organism>
<dbReference type="Proteomes" id="UP000809829">
    <property type="component" value="Unassembled WGS sequence"/>
</dbReference>
<sequence length="114" mass="12820">MAKKSRLVDGILIGALVGAAVSMLHRETREHTIERGKKLKDKTMFAFQNPDVVTATLKEKYEDVRTTIEQVSEDVAFLAGKVEQLKEVTPPVMEIVQDTKEAFTTKAPHDHEEK</sequence>
<evidence type="ECO:0000313" key="1">
    <source>
        <dbReference type="EMBL" id="MBM7704317.1"/>
    </source>
</evidence>
<keyword evidence="2" id="KW-1185">Reference proteome</keyword>
<accession>A0ABS2QZ95</accession>
<proteinExistence type="predicted"/>
<name>A0ABS2QZ95_9BACI</name>